<dbReference type="InterPro" id="IPR058240">
    <property type="entry name" value="rSAM_sf"/>
</dbReference>
<dbReference type="PANTHER" id="PTHR30538:SF1">
    <property type="entry name" value="L-LYSINE 2,3-AMINOMUTASE"/>
    <property type="match status" value="1"/>
</dbReference>
<name>A0A1F6CCQ1_HANXR</name>
<dbReference type="SUPFAM" id="SSF102114">
    <property type="entry name" value="Radical SAM enzymes"/>
    <property type="match status" value="1"/>
</dbReference>
<accession>A0A1F6CCQ1</accession>
<evidence type="ECO:0000256" key="2">
    <source>
        <dbReference type="ARBA" id="ARBA00022485"/>
    </source>
</evidence>
<reference evidence="12 13" key="1">
    <citation type="journal article" date="2016" name="Nat. Commun.">
        <title>Thousands of microbial genomes shed light on interconnected biogeochemical processes in an aquifer system.</title>
        <authorList>
            <person name="Anantharaman K."/>
            <person name="Brown C.T."/>
            <person name="Hug L.A."/>
            <person name="Sharon I."/>
            <person name="Castelle C.J."/>
            <person name="Probst A.J."/>
            <person name="Thomas B.C."/>
            <person name="Singh A."/>
            <person name="Wilkins M.J."/>
            <person name="Karaoz U."/>
            <person name="Brodie E.L."/>
            <person name="Williams K.H."/>
            <person name="Hubbard S.S."/>
            <person name="Banfield J.F."/>
        </authorList>
    </citation>
    <scope>NUCLEOTIDE SEQUENCE [LARGE SCALE GENOMIC DNA]</scope>
    <source>
        <strain evidence="13">RIFCSPLOWO2_12_FULL_64_10</strain>
    </source>
</reference>
<evidence type="ECO:0000256" key="6">
    <source>
        <dbReference type="ARBA" id="ARBA00023004"/>
    </source>
</evidence>
<evidence type="ECO:0000256" key="9">
    <source>
        <dbReference type="PIRSR" id="PIRSR004911-1"/>
    </source>
</evidence>
<dbReference type="InterPro" id="IPR003739">
    <property type="entry name" value="Lys_aminomutase/Glu_NH3_mut"/>
</dbReference>
<feature type="modified residue" description="N6-(pyridoxal phosphate)lysine" evidence="10">
    <location>
        <position position="324"/>
    </location>
</feature>
<evidence type="ECO:0000256" key="7">
    <source>
        <dbReference type="ARBA" id="ARBA00023014"/>
    </source>
</evidence>
<dbReference type="EMBL" id="MFKF01000285">
    <property type="protein sequence ID" value="OGG46771.1"/>
    <property type="molecule type" value="Genomic_DNA"/>
</dbReference>
<dbReference type="GO" id="GO:0051539">
    <property type="term" value="F:4 iron, 4 sulfur cluster binding"/>
    <property type="evidence" value="ECO:0007669"/>
    <property type="project" value="UniProtKB-KW"/>
</dbReference>
<dbReference type="SFLD" id="SFLDS00029">
    <property type="entry name" value="Radical_SAM"/>
    <property type="match status" value="1"/>
</dbReference>
<evidence type="ECO:0000256" key="4">
    <source>
        <dbReference type="ARBA" id="ARBA00022723"/>
    </source>
</evidence>
<dbReference type="Proteomes" id="UP000178606">
    <property type="component" value="Unassembled WGS sequence"/>
</dbReference>
<evidence type="ECO:0000313" key="12">
    <source>
        <dbReference type="EMBL" id="OGG46771.1"/>
    </source>
</evidence>
<evidence type="ECO:0000256" key="5">
    <source>
        <dbReference type="ARBA" id="ARBA00022898"/>
    </source>
</evidence>
<protein>
    <submittedName>
        <fullName evidence="12">Lysine 2,3-aminomutase</fullName>
    </submittedName>
</protein>
<comment type="caution">
    <text evidence="12">The sequence shown here is derived from an EMBL/GenBank/DDBJ whole genome shotgun (WGS) entry which is preliminary data.</text>
</comment>
<keyword evidence="7 9" id="KW-0411">Iron-sulfur</keyword>
<feature type="binding site" evidence="9">
    <location>
        <position position="120"/>
    </location>
    <ligand>
        <name>[4Fe-4S] cluster</name>
        <dbReference type="ChEBI" id="CHEBI:49883"/>
        <note>4Fe-4S-S-AdoMet</note>
    </ligand>
</feature>
<dbReference type="InterPro" id="IPR013785">
    <property type="entry name" value="Aldolase_TIM"/>
</dbReference>
<feature type="binding site" evidence="9">
    <location>
        <position position="113"/>
    </location>
    <ligand>
        <name>[4Fe-4S] cluster</name>
        <dbReference type="ChEBI" id="CHEBI:49883"/>
        <note>4Fe-4S-S-AdoMet</note>
    </ligand>
</feature>
<dbReference type="Pfam" id="PF12544">
    <property type="entry name" value="LAM_C"/>
    <property type="match status" value="1"/>
</dbReference>
<feature type="domain" description="Radical SAM core" evidence="11">
    <location>
        <begin position="99"/>
        <end position="309"/>
    </location>
</feature>
<dbReference type="PROSITE" id="PS51918">
    <property type="entry name" value="RADICAL_SAM"/>
    <property type="match status" value="1"/>
</dbReference>
<dbReference type="NCBIfam" id="TIGR00238">
    <property type="entry name" value="KamA family radical SAM protein"/>
    <property type="match status" value="1"/>
</dbReference>
<keyword evidence="8" id="KW-0413">Isomerase</keyword>
<evidence type="ECO:0000313" key="13">
    <source>
        <dbReference type="Proteomes" id="UP000178606"/>
    </source>
</evidence>
<keyword evidence="2 9" id="KW-0004">4Fe-4S</keyword>
<dbReference type="CDD" id="cd01335">
    <property type="entry name" value="Radical_SAM"/>
    <property type="match status" value="1"/>
</dbReference>
<dbReference type="PIRSF" id="PIRSF004911">
    <property type="entry name" value="DUF160"/>
    <property type="match status" value="1"/>
</dbReference>
<keyword evidence="3" id="KW-0949">S-adenosyl-L-methionine</keyword>
<keyword evidence="5 10" id="KW-0663">Pyridoxal phosphate</keyword>
<comment type="cofactor">
    <cofactor evidence="1 10">
        <name>pyridoxal 5'-phosphate</name>
        <dbReference type="ChEBI" id="CHEBI:597326"/>
    </cofactor>
</comment>
<dbReference type="GO" id="GO:0016853">
    <property type="term" value="F:isomerase activity"/>
    <property type="evidence" value="ECO:0007669"/>
    <property type="project" value="UniProtKB-KW"/>
</dbReference>
<dbReference type="InterPro" id="IPR007197">
    <property type="entry name" value="rSAM"/>
</dbReference>
<dbReference type="PANTHER" id="PTHR30538">
    <property type="entry name" value="LYSINE 2,3-AMINOMUTASE-RELATED"/>
    <property type="match status" value="1"/>
</dbReference>
<evidence type="ECO:0000256" key="1">
    <source>
        <dbReference type="ARBA" id="ARBA00001933"/>
    </source>
</evidence>
<dbReference type="AlphaFoldDB" id="A0A1F6CCQ1"/>
<dbReference type="GO" id="GO:0046872">
    <property type="term" value="F:metal ion binding"/>
    <property type="evidence" value="ECO:0007669"/>
    <property type="project" value="UniProtKB-KW"/>
</dbReference>
<dbReference type="Pfam" id="PF04055">
    <property type="entry name" value="Radical_SAM"/>
    <property type="match status" value="1"/>
</dbReference>
<dbReference type="InterPro" id="IPR025895">
    <property type="entry name" value="LAM_C_dom"/>
</dbReference>
<dbReference type="SFLD" id="SFLDG01070">
    <property type="entry name" value="PLP-dependent"/>
    <property type="match status" value="1"/>
</dbReference>
<evidence type="ECO:0000256" key="3">
    <source>
        <dbReference type="ARBA" id="ARBA00022691"/>
    </source>
</evidence>
<evidence type="ECO:0000256" key="8">
    <source>
        <dbReference type="ARBA" id="ARBA00023235"/>
    </source>
</evidence>
<proteinExistence type="predicted"/>
<evidence type="ECO:0000259" key="11">
    <source>
        <dbReference type="PROSITE" id="PS51918"/>
    </source>
</evidence>
<organism evidence="12 13">
    <name type="scientific">Handelsmanbacteria sp. (strain RIFCSPLOWO2_12_FULL_64_10)</name>
    <dbReference type="NCBI Taxonomy" id="1817868"/>
    <lineage>
        <taxon>Bacteria</taxon>
        <taxon>Candidatus Handelsmaniibacteriota</taxon>
    </lineage>
</organism>
<keyword evidence="6" id="KW-0408">Iron</keyword>
<keyword evidence="4 9" id="KW-0479">Metal-binding</keyword>
<feature type="binding site" evidence="9">
    <location>
        <position position="117"/>
    </location>
    <ligand>
        <name>[4Fe-4S] cluster</name>
        <dbReference type="ChEBI" id="CHEBI:49883"/>
        <note>4Fe-4S-S-AdoMet</note>
    </ligand>
</feature>
<sequence length="365" mass="41011">MSNADEAPSSQTDWKIIARDGLRTAADLAEHFDVDEKVVDRVREEFPMFINTYWLSQIREKGDSFYKQVVPDAAELEDPIGVQDPLDEEGDSPVPNLTHRYPDRVLLLVNHQCPIYCRFCTRKRKVGQPEFFSTALVDQGIEYIRSHPEVRDVVVSGGDPLMLSDRRLEYILRSLRPIPHLEIIRIGSKVPCALPQRITPELCAMLKKYHPLYVNTHFNHPDEVTPEARRACGLLADAGIPIGNQAVLLKGVNDDPEVMKRLMQKLLAIRVRPYYIYQADIVTGTEHFRTSVQKGLEIISALRGHTSGLAVPHYVIDAPGGGGKIPVLPETVVGFDGDNILLKNYEGKVYTYPNPVEEPAVEAVK</sequence>
<gene>
    <name evidence="12" type="ORF">A3F84_12470</name>
</gene>
<evidence type="ECO:0000256" key="10">
    <source>
        <dbReference type="PIRSR" id="PIRSR603739-50"/>
    </source>
</evidence>
<dbReference type="Gene3D" id="3.20.20.70">
    <property type="entry name" value="Aldolase class I"/>
    <property type="match status" value="1"/>
</dbReference>